<dbReference type="RefSeq" id="WP_011479849.1">
    <property type="nucleotide sequence ID" value="NC_007947.1"/>
</dbReference>
<protein>
    <submittedName>
        <fullName evidence="1">Uncharacterized protein</fullName>
    </submittedName>
</protein>
<reference evidence="1 2" key="1">
    <citation type="submission" date="2006-03" db="EMBL/GenBank/DDBJ databases">
        <title>Complete sequence of Methylobacillus flagellatus KT.</title>
        <authorList>
            <consortium name="US DOE Joint Genome Institute"/>
            <person name="Copeland A."/>
            <person name="Lucas S."/>
            <person name="Lapidus A."/>
            <person name="Barry K."/>
            <person name="Detter J.C."/>
            <person name="Glavina del Rio T."/>
            <person name="Hammon N."/>
            <person name="Israni S."/>
            <person name="Dalin E."/>
            <person name="Tice H."/>
            <person name="Pitluck S."/>
            <person name="Brettin T."/>
            <person name="Bruce D."/>
            <person name="Han C."/>
            <person name="Tapia R."/>
            <person name="Saunders E."/>
            <person name="Gilna P."/>
            <person name="Schmutz J."/>
            <person name="Larimer F."/>
            <person name="Land M."/>
            <person name="Kyrpides N."/>
            <person name="Anderson I."/>
            <person name="Richardson P."/>
        </authorList>
    </citation>
    <scope>NUCLEOTIDE SEQUENCE [LARGE SCALE GENOMIC DNA]</scope>
    <source>
        <strain evidence="2">KT / ATCC 51484 / DSM 6875</strain>
    </source>
</reference>
<proteinExistence type="predicted"/>
<accession>Q1H0U2</accession>
<organism evidence="1 2">
    <name type="scientific">Methylobacillus flagellatus (strain ATCC 51484 / DSM 6875 / VKM B-1610 / KT)</name>
    <dbReference type="NCBI Taxonomy" id="265072"/>
    <lineage>
        <taxon>Bacteria</taxon>
        <taxon>Pseudomonadati</taxon>
        <taxon>Pseudomonadota</taxon>
        <taxon>Betaproteobacteria</taxon>
        <taxon>Nitrosomonadales</taxon>
        <taxon>Methylophilaceae</taxon>
        <taxon>Methylobacillus</taxon>
    </lineage>
</organism>
<sequence length="93" mass="10931">MDKLLQTLLRIENGETTLKAANPQDIARFQVEVVCLQYAYKQGLIKQPWFVTSMSREHPWQIEKVSMLKLTELGRRFLKIQRLRCNDSTTPTH</sequence>
<dbReference type="EMBL" id="CP000284">
    <property type="protein sequence ID" value="ABE49895.1"/>
    <property type="molecule type" value="Genomic_DNA"/>
</dbReference>
<evidence type="ECO:0000313" key="2">
    <source>
        <dbReference type="Proteomes" id="UP000002440"/>
    </source>
</evidence>
<evidence type="ECO:0000313" key="1">
    <source>
        <dbReference type="EMBL" id="ABE49895.1"/>
    </source>
</evidence>
<dbReference type="AlphaFoldDB" id="Q1H0U2"/>
<name>Q1H0U2_METFK</name>
<keyword evidence="2" id="KW-1185">Reference proteome</keyword>
<gene>
    <name evidence="1" type="ordered locus">Mfla_1627</name>
</gene>
<dbReference type="KEGG" id="mfa:Mfla_1627"/>
<dbReference type="HOGENOM" id="CLU_2396282_0_0_4"/>
<dbReference type="Proteomes" id="UP000002440">
    <property type="component" value="Chromosome"/>
</dbReference>